<protein>
    <submittedName>
        <fullName evidence="4">DUF1566 domain-containing protein</fullName>
    </submittedName>
</protein>
<dbReference type="SUPFAM" id="SSF49265">
    <property type="entry name" value="Fibronectin type III"/>
    <property type="match status" value="1"/>
</dbReference>
<feature type="compositionally biased region" description="Low complexity" evidence="1">
    <location>
        <begin position="58"/>
        <end position="74"/>
    </location>
</feature>
<comment type="caution">
    <text evidence="4">The sequence shown here is derived from an EMBL/GenBank/DDBJ whole genome shotgun (WGS) entry which is preliminary data.</text>
</comment>
<dbReference type="PROSITE" id="PS51257">
    <property type="entry name" value="PROKAR_LIPOPROTEIN"/>
    <property type="match status" value="1"/>
</dbReference>
<feature type="signal peptide" evidence="2">
    <location>
        <begin position="1"/>
        <end position="19"/>
    </location>
</feature>
<dbReference type="EMBL" id="RAWX01000002">
    <property type="protein sequence ID" value="RKJ89910.1"/>
    <property type="molecule type" value="Genomic_DNA"/>
</dbReference>
<dbReference type="CDD" id="cd00063">
    <property type="entry name" value="FN3"/>
    <property type="match status" value="1"/>
</dbReference>
<dbReference type="Pfam" id="PF00041">
    <property type="entry name" value="fn3"/>
    <property type="match status" value="1"/>
</dbReference>
<dbReference type="InterPro" id="IPR036116">
    <property type="entry name" value="FN3_sf"/>
</dbReference>
<organism evidence="4 5">
    <name type="scientific">Aeromonas veronii</name>
    <dbReference type="NCBI Taxonomy" id="654"/>
    <lineage>
        <taxon>Bacteria</taxon>
        <taxon>Pseudomonadati</taxon>
        <taxon>Pseudomonadota</taxon>
        <taxon>Gammaproteobacteria</taxon>
        <taxon>Aeromonadales</taxon>
        <taxon>Aeromonadaceae</taxon>
        <taxon>Aeromonas</taxon>
    </lineage>
</organism>
<dbReference type="InterPro" id="IPR013783">
    <property type="entry name" value="Ig-like_fold"/>
</dbReference>
<feature type="chain" id="PRO_5017331914" evidence="2">
    <location>
        <begin position="20"/>
        <end position="1002"/>
    </location>
</feature>
<evidence type="ECO:0000259" key="3">
    <source>
        <dbReference type="Pfam" id="PF00041"/>
    </source>
</evidence>
<dbReference type="AlphaFoldDB" id="A0A3A9IIZ2"/>
<keyword evidence="2" id="KW-0732">Signal</keyword>
<evidence type="ECO:0000313" key="5">
    <source>
        <dbReference type="Proteomes" id="UP000281725"/>
    </source>
</evidence>
<name>A0A3A9IIZ2_AERVE</name>
<evidence type="ECO:0000256" key="2">
    <source>
        <dbReference type="SAM" id="SignalP"/>
    </source>
</evidence>
<feature type="region of interest" description="Disordered" evidence="1">
    <location>
        <begin position="26"/>
        <end position="108"/>
    </location>
</feature>
<evidence type="ECO:0000256" key="1">
    <source>
        <dbReference type="SAM" id="MobiDB-lite"/>
    </source>
</evidence>
<dbReference type="Gene3D" id="2.60.40.10">
    <property type="entry name" value="Immunoglobulins"/>
    <property type="match status" value="1"/>
</dbReference>
<evidence type="ECO:0000313" key="4">
    <source>
        <dbReference type="EMBL" id="RKJ89910.1"/>
    </source>
</evidence>
<gene>
    <name evidence="4" type="ORF">D6R50_11835</name>
</gene>
<dbReference type="RefSeq" id="WP_120415188.1">
    <property type="nucleotide sequence ID" value="NZ_RAWX01000002.1"/>
</dbReference>
<sequence>MFRTTKPLLLLLCCTTLLACKAELGSPDQAGNNTSNNGGSGSNQQPTTPDSGSGNNPGTAGSTASGGSASSSSGGSSGSGSGTTAPDQSGQPTTETTQPAPPTSLDLAGALPLTHEQGGQFDIQLCADKVCVTQSAQADGSFGFKLKLSQWPQDKALRLVASHRQNSALSLSSELPTLTQLLQQDQNGDGIITEQESPRLHLSPMPLAYQSIMAALQKQEGKQDVSSQLFSDPHLNHRFARDLTALLQLTLNGDMPNPAQQLGELATALVSQQQSNPTSTLLEHLTTLATSQGTTLPDDAEARLNDALAAMEKLDTRTATYQLLTTFYPQRKLTLLGQFPSRLSEASVSVEIGAKPNHDGLNAHYFKPERPIRPQRLAVMAQSGRMQESLPIKQGNQYSITLTLADLNNSFARCKPGSSETSDDLMEDTLTLVVQDAKSEVELRSVLGSFCELVKRDENRDGMLGANEYPRLNVGYTTTAQWALLLKSTLNPGMGSAMTGWQAWTLDELIQKFNTLPRHQLEMLAAMIALQAEGELWNQPVNLIEGSAFHLQLLSWLEMNMTNEYALYGRNNFIPDIFKLQSAIGDNSGLGPLFNTSTDKNISHLLKDAAAFIRNSETDAPLYPGNSTPGSWITLYPNSPIAPVCQQEVLSDQVIGLAILGQGKERNGNHWVTLGWLPQEGVSRYQIGWGETPFTRMDKAGQLRSSEQTRITLSGLQPYRNYQIRVMSEGGTISAPLSYRAGQLHVADTRITHSMGLDDGKRGRDLDSRCDPLSGQAVNSNLDGVLGARYIKLDNRGEPLPRQDLSYKQMPFACVADALSGLVWETKVQHKDGESSLHDDKSLFAYDDIQSNNAFNGSCYDPQSGALASDRSRCNLKRQISQVNQSKLCGLSNWRAPSQQEFYGIMTLTRDNPIALDTRYFPLYSGLQYTYGKWQELEGIFYGFWTSDVMPVSRTNSTWAKDDGGPDAYEVRPDTQLRGSVARQYQPHYVMLVSDGFKVTGE</sequence>
<reference evidence="4 5" key="1">
    <citation type="submission" date="2018-09" db="EMBL/GenBank/DDBJ databases">
        <title>Genome sequencing of Aeromonas veronii MS-17-88.</title>
        <authorList>
            <person name="Tekedar H.C."/>
            <person name="Arick M.A."/>
            <person name="Hsu C.-Y."/>
            <person name="Thrash A."/>
            <person name="Karsi A."/>
            <person name="Lawrence M.L."/>
            <person name="Abdelhamed H."/>
        </authorList>
    </citation>
    <scope>NUCLEOTIDE SEQUENCE [LARGE SCALE GENOMIC DNA]</scope>
    <source>
        <strain evidence="4 5">MS 17-88</strain>
    </source>
</reference>
<proteinExistence type="predicted"/>
<feature type="domain" description="Fibronectin type-III" evidence="3">
    <location>
        <begin position="668"/>
        <end position="734"/>
    </location>
</feature>
<dbReference type="InterPro" id="IPR003961">
    <property type="entry name" value="FN3_dom"/>
</dbReference>
<accession>A0A3A9IIZ2</accession>
<dbReference type="Proteomes" id="UP000281725">
    <property type="component" value="Unassembled WGS sequence"/>
</dbReference>
<feature type="compositionally biased region" description="Polar residues" evidence="1">
    <location>
        <begin position="44"/>
        <end position="57"/>
    </location>
</feature>